<evidence type="ECO:0000313" key="3">
    <source>
        <dbReference type="Proteomes" id="UP000289792"/>
    </source>
</evidence>
<name>A0A4Q0XEH1_9FLAO</name>
<proteinExistence type="predicted"/>
<organism evidence="2 3">
    <name type="scientific">Gelidibacter gilvus</name>
    <dbReference type="NCBI Taxonomy" id="59602"/>
    <lineage>
        <taxon>Bacteria</taxon>
        <taxon>Pseudomonadati</taxon>
        <taxon>Bacteroidota</taxon>
        <taxon>Flavobacteriia</taxon>
        <taxon>Flavobacteriales</taxon>
        <taxon>Flavobacteriaceae</taxon>
        <taxon>Gelidibacter</taxon>
    </lineage>
</organism>
<dbReference type="InterPro" id="IPR007492">
    <property type="entry name" value="LytTR_DNA-bd_dom"/>
</dbReference>
<dbReference type="Pfam" id="PF04397">
    <property type="entry name" value="LytTR"/>
    <property type="match status" value="1"/>
</dbReference>
<protein>
    <submittedName>
        <fullName evidence="2">LytTR family transcriptional regulator</fullName>
    </submittedName>
</protein>
<gene>
    <name evidence="2" type="ORF">ESZ48_11065</name>
</gene>
<comment type="caution">
    <text evidence="2">The sequence shown here is derived from an EMBL/GenBank/DDBJ whole genome shotgun (WGS) entry which is preliminary data.</text>
</comment>
<feature type="domain" description="HTH LytTR-type" evidence="1">
    <location>
        <begin position="128"/>
        <end position="223"/>
    </location>
</feature>
<evidence type="ECO:0000313" key="2">
    <source>
        <dbReference type="EMBL" id="RXJ49548.1"/>
    </source>
</evidence>
<dbReference type="Gene3D" id="2.40.50.1020">
    <property type="entry name" value="LytTr DNA-binding domain"/>
    <property type="match status" value="1"/>
</dbReference>
<dbReference type="OrthoDB" id="2168082at2"/>
<dbReference type="AlphaFoldDB" id="A0A4Q0XEH1"/>
<dbReference type="SMART" id="SM00850">
    <property type="entry name" value="LytTR"/>
    <property type="match status" value="1"/>
</dbReference>
<evidence type="ECO:0000259" key="1">
    <source>
        <dbReference type="SMART" id="SM00850"/>
    </source>
</evidence>
<dbReference type="Proteomes" id="UP000289792">
    <property type="component" value="Unassembled WGS sequence"/>
</dbReference>
<dbReference type="GO" id="GO:0003677">
    <property type="term" value="F:DNA binding"/>
    <property type="evidence" value="ECO:0007669"/>
    <property type="project" value="InterPro"/>
</dbReference>
<reference evidence="2 3" key="1">
    <citation type="submission" date="2019-01" db="EMBL/GenBank/DDBJ databases">
        <title>Genome sequence of the Antarctic species Gelidibacter gilvus ACAM 158(T).</title>
        <authorList>
            <person name="Bowman J.P."/>
        </authorList>
    </citation>
    <scope>NUCLEOTIDE SEQUENCE [LARGE SCALE GENOMIC DNA]</scope>
    <source>
        <strain evidence="2 3">IC158</strain>
    </source>
</reference>
<keyword evidence="3" id="KW-1185">Reference proteome</keyword>
<sequence>MVIIIGRPTAILNRLIAAFAPSRPPLYMSDVQSWVTLAEQARTYHALCVIINLDLNFADLEALGPAWAQPLLLPYIIGMTNDISRGFTAFKYGLHDVYGPGDCAIHVVKRYQQAIRSFNGYLYFESGKKKLYLKSNEILFLKADNYTTDLFLTSGQTIPLFNTLKSYAQYLPSTFVRIQKSLVINTQFLYAVESTKRKCWLIGYAGVFIYSPIYIKNPTLLVRQPEN</sequence>
<dbReference type="EMBL" id="SDDZ01000006">
    <property type="protein sequence ID" value="RXJ49548.1"/>
    <property type="molecule type" value="Genomic_DNA"/>
</dbReference>
<accession>A0A4Q0XEH1</accession>
<dbReference type="RefSeq" id="WP_129017558.1">
    <property type="nucleotide sequence ID" value="NZ_SDDZ01000006.1"/>
</dbReference>